<organism evidence="8 9">
    <name type="scientific">Anaerocolumna cellulosilytica</name>
    <dbReference type="NCBI Taxonomy" id="433286"/>
    <lineage>
        <taxon>Bacteria</taxon>
        <taxon>Bacillati</taxon>
        <taxon>Bacillota</taxon>
        <taxon>Clostridia</taxon>
        <taxon>Lachnospirales</taxon>
        <taxon>Lachnospiraceae</taxon>
        <taxon>Anaerocolumna</taxon>
    </lineage>
</organism>
<gene>
    <name evidence="8" type="ORF">acsn021_02270</name>
</gene>
<evidence type="ECO:0000256" key="6">
    <source>
        <dbReference type="RuleBase" id="RU000481"/>
    </source>
</evidence>
<dbReference type="SUPFAM" id="SSF53383">
    <property type="entry name" value="PLP-dependent transferases"/>
    <property type="match status" value="1"/>
</dbReference>
<dbReference type="InterPro" id="IPR015424">
    <property type="entry name" value="PyrdxlP-dep_Trfase"/>
</dbReference>
<comment type="cofactor">
    <cofactor evidence="1 6">
        <name>pyridoxal 5'-phosphate</name>
        <dbReference type="ChEBI" id="CHEBI:597326"/>
    </cofactor>
</comment>
<evidence type="ECO:0000256" key="4">
    <source>
        <dbReference type="ARBA" id="ARBA00022679"/>
    </source>
</evidence>
<sequence length="389" mass="44046">MRNPLSKLVVNIQPSGIRKFFDIVSEMKDAISLGVGEPDFDTPWHIREEGIYSLEKGKTFYTSNAGLKELKEEICNYLYRRYQLNYSPDHETIVTIGGSEAIDISLRAMLDPGDEVLIPQPSYVSYLPCVTLAGGKPVIIELKDKNQFKLTKEELLEAITDKTKILILPFPNNPTGAIMEYEDLKEIAKIVEEKDLYIISDEIYSELTYGRNHISIAEFPGMKERTILINGFSKSYAMTGWRLGYATGPANIIEQMIKIHQFAIMCAPTTSQYAAIEALKNGDADVDMMRVAYDQRRKYLINAFQTMGLECFEPFGAFYVFPCIKSLGMSSEEFATMLLKEEKVAVVPGTAFGDCGEGFLRISYAYSIENLKIAIERIERFVKKHKNNQ</sequence>
<evidence type="ECO:0000256" key="3">
    <source>
        <dbReference type="ARBA" id="ARBA00022576"/>
    </source>
</evidence>
<proteinExistence type="inferred from homology"/>
<dbReference type="InterPro" id="IPR004839">
    <property type="entry name" value="Aminotransferase_I/II_large"/>
</dbReference>
<dbReference type="PROSITE" id="PS00105">
    <property type="entry name" value="AA_TRANSFER_CLASS_1"/>
    <property type="match status" value="1"/>
</dbReference>
<dbReference type="PANTHER" id="PTHR46383">
    <property type="entry name" value="ASPARTATE AMINOTRANSFERASE"/>
    <property type="match status" value="1"/>
</dbReference>
<dbReference type="InterPro" id="IPR050596">
    <property type="entry name" value="AspAT/PAT-like"/>
</dbReference>
<dbReference type="CDD" id="cd00609">
    <property type="entry name" value="AAT_like"/>
    <property type="match status" value="1"/>
</dbReference>
<dbReference type="Proteomes" id="UP000515561">
    <property type="component" value="Chromosome"/>
</dbReference>
<dbReference type="EMBL" id="AP023367">
    <property type="protein sequence ID" value="BCJ92658.1"/>
    <property type="molecule type" value="Genomic_DNA"/>
</dbReference>
<evidence type="ECO:0000256" key="1">
    <source>
        <dbReference type="ARBA" id="ARBA00001933"/>
    </source>
</evidence>
<dbReference type="InterPro" id="IPR004838">
    <property type="entry name" value="NHTrfase_class1_PyrdxlP-BS"/>
</dbReference>
<keyword evidence="9" id="KW-1185">Reference proteome</keyword>
<dbReference type="Gene3D" id="3.90.1150.10">
    <property type="entry name" value="Aspartate Aminotransferase, domain 1"/>
    <property type="match status" value="1"/>
</dbReference>
<protein>
    <recommendedName>
        <fullName evidence="6">Aminotransferase</fullName>
        <ecNumber evidence="6">2.6.1.-</ecNumber>
    </recommendedName>
</protein>
<dbReference type="Pfam" id="PF00155">
    <property type="entry name" value="Aminotran_1_2"/>
    <property type="match status" value="1"/>
</dbReference>
<evidence type="ECO:0000256" key="2">
    <source>
        <dbReference type="ARBA" id="ARBA00007441"/>
    </source>
</evidence>
<name>A0A6S6R104_9FIRM</name>
<feature type="domain" description="Aminotransferase class I/classII large" evidence="7">
    <location>
        <begin position="29"/>
        <end position="378"/>
    </location>
</feature>
<dbReference type="EC" id="2.6.1.-" evidence="6"/>
<dbReference type="InterPro" id="IPR015422">
    <property type="entry name" value="PyrdxlP-dep_Trfase_small"/>
</dbReference>
<evidence type="ECO:0000259" key="7">
    <source>
        <dbReference type="Pfam" id="PF00155"/>
    </source>
</evidence>
<keyword evidence="4 6" id="KW-0808">Transferase</keyword>
<keyword evidence="5" id="KW-0663">Pyridoxal phosphate</keyword>
<dbReference type="AlphaFoldDB" id="A0A6S6R104"/>
<dbReference type="PANTHER" id="PTHR46383:SF3">
    <property type="entry name" value="ASPARTATE AMINOTRANSFERASE-RELATED"/>
    <property type="match status" value="1"/>
</dbReference>
<dbReference type="GO" id="GO:0030170">
    <property type="term" value="F:pyridoxal phosphate binding"/>
    <property type="evidence" value="ECO:0007669"/>
    <property type="project" value="InterPro"/>
</dbReference>
<dbReference type="RefSeq" id="WP_184093811.1">
    <property type="nucleotide sequence ID" value="NZ_AP023367.1"/>
</dbReference>
<evidence type="ECO:0000313" key="8">
    <source>
        <dbReference type="EMBL" id="BCJ92658.1"/>
    </source>
</evidence>
<accession>A0A6S6R104</accession>
<dbReference type="InterPro" id="IPR015421">
    <property type="entry name" value="PyrdxlP-dep_Trfase_major"/>
</dbReference>
<reference evidence="8 9" key="1">
    <citation type="journal article" date="2016" name="Int. J. Syst. Evol. Microbiol.">
        <title>Descriptions of Anaerotaenia torta gen. nov., sp. nov. and Anaerocolumna cellulosilytica gen. nov., sp. nov. isolated from a methanogenic reactor of cattle waste.</title>
        <authorList>
            <person name="Uek A."/>
            <person name="Ohtaki Y."/>
            <person name="Kaku N."/>
            <person name="Ueki K."/>
        </authorList>
    </citation>
    <scope>NUCLEOTIDE SEQUENCE [LARGE SCALE GENOMIC DNA]</scope>
    <source>
        <strain evidence="8 9">SN021</strain>
    </source>
</reference>
<evidence type="ECO:0000313" key="9">
    <source>
        <dbReference type="Proteomes" id="UP000515561"/>
    </source>
</evidence>
<dbReference type="GO" id="GO:0006520">
    <property type="term" value="P:amino acid metabolic process"/>
    <property type="evidence" value="ECO:0007669"/>
    <property type="project" value="InterPro"/>
</dbReference>
<dbReference type="GO" id="GO:0008483">
    <property type="term" value="F:transaminase activity"/>
    <property type="evidence" value="ECO:0007669"/>
    <property type="project" value="UniProtKB-KW"/>
</dbReference>
<dbReference type="Gene3D" id="3.40.640.10">
    <property type="entry name" value="Type I PLP-dependent aspartate aminotransferase-like (Major domain)"/>
    <property type="match status" value="1"/>
</dbReference>
<keyword evidence="3 6" id="KW-0032">Aminotransferase</keyword>
<dbReference type="KEGG" id="acel:acsn021_02270"/>
<dbReference type="FunFam" id="3.40.640.10:FF:000033">
    <property type="entry name" value="Aspartate aminotransferase"/>
    <property type="match status" value="1"/>
</dbReference>
<evidence type="ECO:0000256" key="5">
    <source>
        <dbReference type="ARBA" id="ARBA00022898"/>
    </source>
</evidence>
<comment type="similarity">
    <text evidence="2 6">Belongs to the class-I pyridoxal-phosphate-dependent aminotransferase family.</text>
</comment>